<protein>
    <submittedName>
        <fullName evidence="2">4Fe-4S ferredoxin</fullName>
    </submittedName>
</protein>
<organism evidence="2 3">
    <name type="scientific">Methanosuratincola subterraneus</name>
    <dbReference type="NCBI Taxonomy" id="2593994"/>
    <lineage>
        <taxon>Archaea</taxon>
        <taxon>Thermoproteota</taxon>
        <taxon>Methanosuratincolia</taxon>
        <taxon>Candidatus Methanomethylicales</taxon>
        <taxon>Candidatus Methanomethylicaceae</taxon>
        <taxon>Candidatus Methanosuratincola (ex Vanwonterghem et al. 2016)</taxon>
    </lineage>
</organism>
<feature type="domain" description="4Fe-4S ferredoxin-type" evidence="1">
    <location>
        <begin position="196"/>
        <end position="225"/>
    </location>
</feature>
<evidence type="ECO:0000259" key="1">
    <source>
        <dbReference type="PROSITE" id="PS51379"/>
    </source>
</evidence>
<name>A0A444L7R3_METS7</name>
<evidence type="ECO:0000313" key="3">
    <source>
        <dbReference type="Proteomes" id="UP000288215"/>
    </source>
</evidence>
<dbReference type="Proteomes" id="UP000288215">
    <property type="component" value="Unassembled WGS sequence"/>
</dbReference>
<reference evidence="2 3" key="1">
    <citation type="submission" date="2018-12" db="EMBL/GenBank/DDBJ databases">
        <title>The complete genome of the methanogenic archaea of the candidate phylum Verstraetearchaeota, obtained from the metagenome of underground thermal water.</title>
        <authorList>
            <person name="Kadnikov V.V."/>
            <person name="Mardanov A.V."/>
            <person name="Beletsky A.V."/>
            <person name="Karnachuk O.V."/>
            <person name="Ravin N.V."/>
        </authorList>
    </citation>
    <scope>NUCLEOTIDE SEQUENCE [LARGE SCALE GENOMIC DNA]</scope>
    <source>
        <strain evidence="2">Ch88</strain>
    </source>
</reference>
<gene>
    <name evidence="2" type="ORF">Metus_0388</name>
</gene>
<sequence length="271" mass="30339">MKSMPLPHWMVRLIIRLFPKRFSIARLSKIPVFGSLIDLAFFDKDRIMFIPRVVDLDANFAEPESIPLPYAVAEHFVKIADHHWVMNFCICRVSNGCRDYPRELGCLFLGEASQRIDPSLGRRVTREEALEHLRRCREAGLVHLVGRNKLDSLWLGVKPADRLLTICNCCPCCCLWKMIPDLSVKIRRKVARMPGVEVKVDREKCRGCGACTGVCFVNAISLEGGKALISSECRGCGRCAESCPNGAISVTIADSDYLREAISQISSAVEL</sequence>
<dbReference type="SUPFAM" id="SSF54862">
    <property type="entry name" value="4Fe-4S ferredoxins"/>
    <property type="match status" value="1"/>
</dbReference>
<evidence type="ECO:0000313" key="2">
    <source>
        <dbReference type="EMBL" id="RWX73609.1"/>
    </source>
</evidence>
<proteinExistence type="predicted"/>
<dbReference type="PROSITE" id="PS00198">
    <property type="entry name" value="4FE4S_FER_1"/>
    <property type="match status" value="1"/>
</dbReference>
<dbReference type="AlphaFoldDB" id="A0A444L7R3"/>
<dbReference type="Gene3D" id="3.30.70.20">
    <property type="match status" value="1"/>
</dbReference>
<dbReference type="Pfam" id="PF13237">
    <property type="entry name" value="Fer4_10"/>
    <property type="match status" value="1"/>
</dbReference>
<dbReference type="InterPro" id="IPR017900">
    <property type="entry name" value="4Fe4S_Fe_S_CS"/>
</dbReference>
<dbReference type="PROSITE" id="PS51379">
    <property type="entry name" value="4FE4S_FER_2"/>
    <property type="match status" value="2"/>
</dbReference>
<dbReference type="GO" id="GO:0016491">
    <property type="term" value="F:oxidoreductase activity"/>
    <property type="evidence" value="ECO:0007669"/>
    <property type="project" value="UniProtKB-ARBA"/>
</dbReference>
<comment type="caution">
    <text evidence="2">The sequence shown here is derived from an EMBL/GenBank/DDBJ whole genome shotgun (WGS) entry which is preliminary data.</text>
</comment>
<feature type="domain" description="4Fe-4S ferredoxin-type" evidence="1">
    <location>
        <begin position="230"/>
        <end position="253"/>
    </location>
</feature>
<dbReference type="InterPro" id="IPR017896">
    <property type="entry name" value="4Fe4S_Fe-S-bd"/>
</dbReference>
<accession>A0A444L7R3</accession>
<dbReference type="EMBL" id="RXGA01000002">
    <property type="protein sequence ID" value="RWX73609.1"/>
    <property type="molecule type" value="Genomic_DNA"/>
</dbReference>